<feature type="domain" description="UspA" evidence="2">
    <location>
        <begin position="61"/>
        <end position="126"/>
    </location>
</feature>
<dbReference type="AlphaFoldDB" id="A0AAE8W1L8"/>
<dbReference type="SUPFAM" id="SSF52402">
    <property type="entry name" value="Adenine nucleotide alpha hydrolases-like"/>
    <property type="match status" value="1"/>
</dbReference>
<reference evidence="3 4" key="1">
    <citation type="submission" date="2019-03" db="EMBL/GenBank/DDBJ databases">
        <title>Comparative genomic analyses of the sweetpotato soil rot pathogen, Streptomyces ipomoeae.</title>
        <authorList>
            <person name="Ruschel Soares N."/>
            <person name="Badger J.H."/>
            <person name="Huguet-Tapia J.C."/>
            <person name="Clark C.A."/>
            <person name="Pettis G.S."/>
        </authorList>
    </citation>
    <scope>NUCLEOTIDE SEQUENCE [LARGE SCALE GENOMIC DNA]</scope>
    <source>
        <strain evidence="3 4">88-35</strain>
    </source>
</reference>
<dbReference type="EMBL" id="SPAZ01000156">
    <property type="protein sequence ID" value="TQE33310.1"/>
    <property type="molecule type" value="Genomic_DNA"/>
</dbReference>
<dbReference type="Gene3D" id="3.40.50.620">
    <property type="entry name" value="HUPs"/>
    <property type="match status" value="1"/>
</dbReference>
<dbReference type="Pfam" id="PF00582">
    <property type="entry name" value="Usp"/>
    <property type="match status" value="1"/>
</dbReference>
<feature type="region of interest" description="Disordered" evidence="1">
    <location>
        <begin position="1"/>
        <end position="45"/>
    </location>
</feature>
<accession>A0AAE8W1L8</accession>
<dbReference type="InterPro" id="IPR014729">
    <property type="entry name" value="Rossmann-like_a/b/a_fold"/>
</dbReference>
<evidence type="ECO:0000313" key="3">
    <source>
        <dbReference type="EMBL" id="TQE33310.1"/>
    </source>
</evidence>
<organism evidence="3 4">
    <name type="scientific">Streptomyces ipomoeae</name>
    <dbReference type="NCBI Taxonomy" id="103232"/>
    <lineage>
        <taxon>Bacteria</taxon>
        <taxon>Bacillati</taxon>
        <taxon>Actinomycetota</taxon>
        <taxon>Actinomycetes</taxon>
        <taxon>Kitasatosporales</taxon>
        <taxon>Streptomycetaceae</taxon>
        <taxon>Streptomyces</taxon>
    </lineage>
</organism>
<proteinExistence type="predicted"/>
<dbReference type="InterPro" id="IPR006016">
    <property type="entry name" value="UspA"/>
</dbReference>
<sequence>MSEGSAVRRRSAAEQGWPSGQDRWAPDGAVWHTEDGRPHPPPGPDVLAAQERTVVATLRPWCEKFPEVPVVETVAEGRVTAEVVRASSGASLVVGRRKRNTSLGDHIGPVTHAVLHHVGCPVAVVPHD</sequence>
<evidence type="ECO:0000256" key="1">
    <source>
        <dbReference type="SAM" id="MobiDB-lite"/>
    </source>
</evidence>
<evidence type="ECO:0000313" key="4">
    <source>
        <dbReference type="Proteomes" id="UP000318720"/>
    </source>
</evidence>
<dbReference type="Proteomes" id="UP000318720">
    <property type="component" value="Unassembled WGS sequence"/>
</dbReference>
<gene>
    <name evidence="3" type="ORF">Sipo8835_18420</name>
</gene>
<protein>
    <submittedName>
        <fullName evidence="3">Universal stress protein</fullName>
    </submittedName>
</protein>
<comment type="caution">
    <text evidence="3">The sequence shown here is derived from an EMBL/GenBank/DDBJ whole genome shotgun (WGS) entry which is preliminary data.</text>
</comment>
<evidence type="ECO:0000259" key="2">
    <source>
        <dbReference type="Pfam" id="PF00582"/>
    </source>
</evidence>
<name>A0AAE8W1L8_9ACTN</name>